<keyword evidence="6 11" id="KW-0418">Kinase</keyword>
<dbReference type="Proteomes" id="UP000055611">
    <property type="component" value="Chromosome"/>
</dbReference>
<keyword evidence="9" id="KW-0812">Transmembrane</keyword>
<accession>A0ABM5YQL7</accession>
<dbReference type="Gene3D" id="3.30.565.10">
    <property type="entry name" value="Histidine kinase-like ATPase, C-terminal domain"/>
    <property type="match status" value="1"/>
</dbReference>
<keyword evidence="12" id="KW-1185">Reference proteome</keyword>
<dbReference type="PRINTS" id="PR00344">
    <property type="entry name" value="BCTRLSENSOR"/>
</dbReference>
<dbReference type="Pfam" id="PF02518">
    <property type="entry name" value="HATPase_c"/>
    <property type="match status" value="1"/>
</dbReference>
<dbReference type="CDD" id="cd00075">
    <property type="entry name" value="HATPase"/>
    <property type="match status" value="1"/>
</dbReference>
<reference evidence="11 12" key="1">
    <citation type="journal article" date="2016" name="Front. Microbiol.">
        <title>Genome Sequence of the Piezophilic, Mesophilic Sulfate-Reducing Bacterium Desulfovibrio indicus J2T.</title>
        <authorList>
            <person name="Cao J."/>
            <person name="Maignien L."/>
            <person name="Shao Z."/>
            <person name="Alain K."/>
            <person name="Jebbar M."/>
        </authorList>
    </citation>
    <scope>NUCLEOTIDE SEQUENCE [LARGE SCALE GENOMIC DNA]</scope>
    <source>
        <strain evidence="11 12">J2</strain>
    </source>
</reference>
<evidence type="ECO:0000313" key="11">
    <source>
        <dbReference type="EMBL" id="AMK09724.1"/>
    </source>
</evidence>
<dbReference type="Pfam" id="PF00512">
    <property type="entry name" value="HisKA"/>
    <property type="match status" value="1"/>
</dbReference>
<keyword evidence="7" id="KW-0067">ATP-binding</keyword>
<dbReference type="GO" id="GO:0016301">
    <property type="term" value="F:kinase activity"/>
    <property type="evidence" value="ECO:0007669"/>
    <property type="project" value="UniProtKB-KW"/>
</dbReference>
<evidence type="ECO:0000256" key="6">
    <source>
        <dbReference type="ARBA" id="ARBA00022777"/>
    </source>
</evidence>
<evidence type="ECO:0000256" key="4">
    <source>
        <dbReference type="ARBA" id="ARBA00022679"/>
    </source>
</evidence>
<dbReference type="InterPro" id="IPR003661">
    <property type="entry name" value="HisK_dim/P_dom"/>
</dbReference>
<keyword evidence="9" id="KW-1133">Transmembrane helix</keyword>
<evidence type="ECO:0000256" key="9">
    <source>
        <dbReference type="SAM" id="Phobius"/>
    </source>
</evidence>
<dbReference type="InterPro" id="IPR005467">
    <property type="entry name" value="His_kinase_dom"/>
</dbReference>
<evidence type="ECO:0000256" key="2">
    <source>
        <dbReference type="ARBA" id="ARBA00012438"/>
    </source>
</evidence>
<dbReference type="SUPFAM" id="SSF55874">
    <property type="entry name" value="ATPase domain of HSP90 chaperone/DNA topoisomerase II/histidine kinase"/>
    <property type="match status" value="1"/>
</dbReference>
<keyword evidence="4" id="KW-0808">Transferase</keyword>
<comment type="catalytic activity">
    <reaction evidence="1">
        <text>ATP + protein L-histidine = ADP + protein N-phospho-L-histidine.</text>
        <dbReference type="EC" id="2.7.13.3"/>
    </reaction>
</comment>
<dbReference type="PANTHER" id="PTHR43065:SF10">
    <property type="entry name" value="PEROXIDE STRESS-ACTIVATED HISTIDINE KINASE MAK3"/>
    <property type="match status" value="1"/>
</dbReference>
<dbReference type="PANTHER" id="PTHR43065">
    <property type="entry name" value="SENSOR HISTIDINE KINASE"/>
    <property type="match status" value="1"/>
</dbReference>
<keyword evidence="5" id="KW-0547">Nucleotide-binding</keyword>
<feature type="transmembrane region" description="Helical" evidence="9">
    <location>
        <begin position="220"/>
        <end position="240"/>
    </location>
</feature>
<evidence type="ECO:0000259" key="10">
    <source>
        <dbReference type="PROSITE" id="PS50109"/>
    </source>
</evidence>
<evidence type="ECO:0000256" key="3">
    <source>
        <dbReference type="ARBA" id="ARBA00022553"/>
    </source>
</evidence>
<name>A0ABM5YQL7_9BACT</name>
<keyword evidence="8" id="KW-0902">Two-component regulatory system</keyword>
<dbReference type="InterPro" id="IPR004358">
    <property type="entry name" value="Sig_transdc_His_kin-like_C"/>
</dbReference>
<dbReference type="InterPro" id="IPR036097">
    <property type="entry name" value="HisK_dim/P_sf"/>
</dbReference>
<protein>
    <recommendedName>
        <fullName evidence="2">histidine kinase</fullName>
        <ecNumber evidence="2">2.7.13.3</ecNumber>
    </recommendedName>
</protein>
<evidence type="ECO:0000256" key="1">
    <source>
        <dbReference type="ARBA" id="ARBA00000085"/>
    </source>
</evidence>
<dbReference type="SUPFAM" id="SSF47384">
    <property type="entry name" value="Homodimeric domain of signal transducing histidine kinase"/>
    <property type="match status" value="1"/>
</dbReference>
<dbReference type="SMART" id="SM00387">
    <property type="entry name" value="HATPase_c"/>
    <property type="match status" value="1"/>
</dbReference>
<proteinExistence type="predicted"/>
<organism evidence="11 12">
    <name type="scientific">Pseudodesulfovibrio indicus</name>
    <dbReference type="NCBI Taxonomy" id="1716143"/>
    <lineage>
        <taxon>Bacteria</taxon>
        <taxon>Pseudomonadati</taxon>
        <taxon>Thermodesulfobacteriota</taxon>
        <taxon>Desulfovibrionia</taxon>
        <taxon>Desulfovibrionales</taxon>
        <taxon>Desulfovibrionaceae</taxon>
    </lineage>
</organism>
<dbReference type="InterPro" id="IPR003594">
    <property type="entry name" value="HATPase_dom"/>
</dbReference>
<keyword evidence="3" id="KW-0597">Phosphoprotein</keyword>
<dbReference type="EMBL" id="CP014206">
    <property type="protein sequence ID" value="AMK09724.1"/>
    <property type="molecule type" value="Genomic_DNA"/>
</dbReference>
<gene>
    <name evidence="11" type="ORF">AWY79_00685</name>
</gene>
<sequence>MYGSSDSLPNNREVSSSSPLQFVRVISWTLLVIILSFSLLLSVFISKYAEQTLLEKQEAFALLLAENVSHQLFTRFVIPTVLKFGAIRLRNEDQYNVMDQVVRSTIHSFHVSTLRIYDADGNITYSLNRDELGDDDEADYMVTKTWETQDFSAEILSKVSKLASLFRINLDPGSMVLRAYYPLRAERSLTDMDRNPIMGILEFQQDITADYLAMLNFERLVIAFSLITSVVLFFLVLTVLRRAERLSNRQLREKERLIFELQQQEKLAGMGRMVAGVAHEIRNPLGIICSSSELILKKARKENSSHTRILEALHEEAKRLSRTVTEFLDYARPKKPNMFDVDVKAILEQVAVFMEPECEKLGVTVDRAFDGDMTVKGDKDLLYRAFYNLVANALQAMNGPGELTIRAARGEEGLHVTMVDTGPGFAPEHLEHVRDPFFTTKDQGTGLGLALVSTIFESHGAVMDLTNAEGGGARVDVIFPA</sequence>
<feature type="domain" description="Histidine kinase" evidence="10">
    <location>
        <begin position="276"/>
        <end position="481"/>
    </location>
</feature>
<evidence type="ECO:0000256" key="7">
    <source>
        <dbReference type="ARBA" id="ARBA00022840"/>
    </source>
</evidence>
<keyword evidence="9" id="KW-0472">Membrane</keyword>
<evidence type="ECO:0000313" key="12">
    <source>
        <dbReference type="Proteomes" id="UP000055611"/>
    </source>
</evidence>
<dbReference type="PROSITE" id="PS50109">
    <property type="entry name" value="HIS_KIN"/>
    <property type="match status" value="1"/>
</dbReference>
<dbReference type="EC" id="2.7.13.3" evidence="2"/>
<dbReference type="Gene3D" id="1.10.287.130">
    <property type="match status" value="1"/>
</dbReference>
<evidence type="ECO:0000256" key="8">
    <source>
        <dbReference type="ARBA" id="ARBA00023012"/>
    </source>
</evidence>
<dbReference type="SMART" id="SM00388">
    <property type="entry name" value="HisKA"/>
    <property type="match status" value="1"/>
</dbReference>
<feature type="transmembrane region" description="Helical" evidence="9">
    <location>
        <begin position="25"/>
        <end position="46"/>
    </location>
</feature>
<dbReference type="CDD" id="cd00082">
    <property type="entry name" value="HisKA"/>
    <property type="match status" value="1"/>
</dbReference>
<evidence type="ECO:0000256" key="5">
    <source>
        <dbReference type="ARBA" id="ARBA00022741"/>
    </source>
</evidence>
<dbReference type="InterPro" id="IPR036890">
    <property type="entry name" value="HATPase_C_sf"/>
</dbReference>